<evidence type="ECO:0000256" key="2">
    <source>
        <dbReference type="SAM" id="Coils"/>
    </source>
</evidence>
<evidence type="ECO:0000313" key="6">
    <source>
        <dbReference type="EMBL" id="RVE11712.1"/>
    </source>
</evidence>
<gene>
    <name evidence="6" type="ORF">CIG67_15655</name>
</gene>
<protein>
    <submittedName>
        <fullName evidence="6">Phage tail tape measure protein</fullName>
    </submittedName>
</protein>
<feature type="transmembrane region" description="Helical" evidence="4">
    <location>
        <begin position="704"/>
        <end position="729"/>
    </location>
</feature>
<feature type="coiled-coil region" evidence="2">
    <location>
        <begin position="29"/>
        <end position="171"/>
    </location>
</feature>
<dbReference type="Pfam" id="PF10145">
    <property type="entry name" value="PhageMin_Tail"/>
    <property type="match status" value="1"/>
</dbReference>
<evidence type="ECO:0000256" key="4">
    <source>
        <dbReference type="SAM" id="Phobius"/>
    </source>
</evidence>
<dbReference type="PANTHER" id="PTHR37813">
    <property type="entry name" value="FELS-2 PROPHAGE PROTEIN"/>
    <property type="match status" value="1"/>
</dbReference>
<dbReference type="NCBIfam" id="TIGR01760">
    <property type="entry name" value="tape_meas_TP901"/>
    <property type="match status" value="1"/>
</dbReference>
<evidence type="ECO:0000256" key="1">
    <source>
        <dbReference type="ARBA" id="ARBA00022612"/>
    </source>
</evidence>
<evidence type="ECO:0000259" key="5">
    <source>
        <dbReference type="Pfam" id="PF10145"/>
    </source>
</evidence>
<feature type="domain" description="Phage tail tape measure protein" evidence="5">
    <location>
        <begin position="238"/>
        <end position="447"/>
    </location>
</feature>
<comment type="caution">
    <text evidence="6">The sequence shown here is derived from an EMBL/GenBank/DDBJ whole genome shotgun (WGS) entry which is preliminary data.</text>
</comment>
<keyword evidence="1" id="KW-1188">Viral release from host cell</keyword>
<keyword evidence="2" id="KW-0175">Coiled coil</keyword>
<dbReference type="EMBL" id="NPIM01000142">
    <property type="protein sequence ID" value="RVE11712.1"/>
    <property type="molecule type" value="Genomic_DNA"/>
</dbReference>
<feature type="region of interest" description="Disordered" evidence="3">
    <location>
        <begin position="866"/>
        <end position="896"/>
    </location>
</feature>
<dbReference type="InterPro" id="IPR010090">
    <property type="entry name" value="Phage_tape_meas"/>
</dbReference>
<keyword evidence="4" id="KW-0472">Membrane</keyword>
<dbReference type="RefSeq" id="WP_127472289.1">
    <property type="nucleotide sequence ID" value="NZ_NPIM01000142.1"/>
</dbReference>
<keyword evidence="4" id="KW-1133">Transmembrane helix</keyword>
<evidence type="ECO:0000256" key="3">
    <source>
        <dbReference type="SAM" id="MobiDB-lite"/>
    </source>
</evidence>
<keyword evidence="4" id="KW-0812">Transmembrane</keyword>
<reference evidence="6 7" key="1">
    <citation type="submission" date="2017-08" db="EMBL/GenBank/DDBJ databases">
        <title>Sequencing of Escherichia coli CCPM 6219.</title>
        <authorList>
            <person name="Liu S.-L."/>
            <person name="Zhou Y.-J."/>
            <person name="Zhao M.-F."/>
        </authorList>
    </citation>
    <scope>NUCLEOTIDE SEQUENCE [LARGE SCALE GENOMIC DNA]</scope>
    <source>
        <strain evidence="6 7">CCPM 6219</strain>
    </source>
</reference>
<organism evidence="6 7">
    <name type="scientific">Escherichia coli</name>
    <dbReference type="NCBI Taxonomy" id="562"/>
    <lineage>
        <taxon>Bacteria</taxon>
        <taxon>Pseudomonadati</taxon>
        <taxon>Pseudomonadota</taxon>
        <taxon>Gammaproteobacteria</taxon>
        <taxon>Enterobacterales</taxon>
        <taxon>Enterobacteriaceae</taxon>
        <taxon>Escherichia</taxon>
    </lineage>
</organism>
<dbReference type="Proteomes" id="UP000288459">
    <property type="component" value="Unassembled WGS sequence"/>
</dbReference>
<dbReference type="PANTHER" id="PTHR37813:SF1">
    <property type="entry name" value="FELS-2 PROPHAGE PROTEIN"/>
    <property type="match status" value="1"/>
</dbReference>
<proteinExistence type="predicted"/>
<evidence type="ECO:0000313" key="7">
    <source>
        <dbReference type="Proteomes" id="UP000288459"/>
    </source>
</evidence>
<accession>A0A8B3M7M9</accession>
<feature type="transmembrane region" description="Helical" evidence="4">
    <location>
        <begin position="548"/>
        <end position="570"/>
    </location>
</feature>
<name>A0A8B3M7M9_ECOLX</name>
<dbReference type="AlphaFoldDB" id="A0A8B3M7M9"/>
<sequence>MADRNLNIRVAFSALNNMSRPVNAARQSAAALASQINQTKTSIKGLERQATSFDRLTAANKKTTEQLAQAKEQARQMAAAYGPLRQRSAEQVAALNQQRAAIRQLTQQQKGEQTQLNQLRASFYSEGIAISSASRATEQINQRTAQYNRQLAEQQRRLDAVNQAQARYSRAKETGEKMMSGGMKTAAVGAATLAPVAAAVKSYSSLEDAMKGVAKQVNGLRDDSGNRTPQYEEMQRAIMDASEKLPMANGAVDYAALVEGGARMGVANSNDPWQKQKADLLAFASMAAKASVAFELPADQLSESLGKIAGLYKIPTQNIEQLGDAINYLDDNAKSKGSDIIDVLQRVGGLASQLDYKQAAALGSTFLTLGSPAEVAASATNAMVRELSIATVQSDKFLGALDEIGVNAEKVQKSMSVDAMGTIISVLEASKKLAPDKQVANLTQIFGKEFGDDAQKLANNLPELRRQIELTQGAAAKGSMNRESDINKASLSAQWQLTKTGAVNALSSAGETLREPLMDIMLTVSKVVGSVRRWVEANPALVGSIMKVTAAIGALLVVMGGLMLTIGAVLGPMALVRLSFTTLAGSGGVTPLIGSLGKLSSTLRGLIPSLSGVGRSIKDWPALFRSAASGITQFSKQAIGGLNTALMALSRGAVAAGQGLFTLFTRPMTAITWLGNGLRTLATSGFGALLNVGRTVMMALGGGLSLLLSPIGILVIALSAAAIAVIKFWEPIKAFFTGFYTGLMSGLQPLTSAFSTAFAPLAPLFDSIGNAVGGVWEWFTKLFEPIQFSSEALASCTSAGETFGKVVGNALSALTPIIEGIARGIGWVLEKLGAIPDATKAAQQAAESMHKDPVVWEWDPQQKKMVKKGWNWSPKDDQQKKTNQKQQQAIDQQKKQESLINSLKGPANIVPKMSSSLDKIATNTTEKKDGPGEIVFKNKQPYIPIRGGYSEPLKQAQRQLPSLTDWVTQQAGSLIASVTPWQVEKPAARVPVSASPSAASVAALMPAPGGDVYNLNFDFSGQKLDEETIIRRVREELALAKQQADRRKRSQLTDHV</sequence>